<keyword evidence="3" id="KW-1003">Cell membrane</keyword>
<dbReference type="AlphaFoldDB" id="A0A6J2W9G8"/>
<feature type="region of interest" description="Disordered" evidence="11">
    <location>
        <begin position="799"/>
        <end position="854"/>
    </location>
</feature>
<evidence type="ECO:0000256" key="2">
    <source>
        <dbReference type="ARBA" id="ARBA00004479"/>
    </source>
</evidence>
<evidence type="ECO:0000256" key="6">
    <source>
        <dbReference type="ARBA" id="ARBA00022989"/>
    </source>
</evidence>
<evidence type="ECO:0000256" key="11">
    <source>
        <dbReference type="SAM" id="MobiDB-lite"/>
    </source>
</evidence>
<evidence type="ECO:0000259" key="14">
    <source>
        <dbReference type="Pfam" id="PF08357"/>
    </source>
</evidence>
<feature type="transmembrane region" description="Helical" evidence="12">
    <location>
        <begin position="463"/>
        <end position="488"/>
    </location>
</feature>
<dbReference type="PANTHER" id="PTHR15583">
    <property type="entry name" value="INTERLEUKIN-17 RECEPTOR"/>
    <property type="match status" value="1"/>
</dbReference>
<accession>A0A6J2W9G8</accession>
<feature type="chain" id="PRO_5026913074" evidence="13">
    <location>
        <begin position="24"/>
        <end position="854"/>
    </location>
</feature>
<keyword evidence="8" id="KW-0675">Receptor</keyword>
<dbReference type="GeneID" id="115821266"/>
<dbReference type="GO" id="GO:0005886">
    <property type="term" value="C:plasma membrane"/>
    <property type="evidence" value="ECO:0007669"/>
    <property type="project" value="UniProtKB-SubCell"/>
</dbReference>
<reference evidence="17" key="1">
    <citation type="submission" date="2025-08" db="UniProtKB">
        <authorList>
            <consortium name="RefSeq"/>
        </authorList>
    </citation>
    <scope>IDENTIFICATION</scope>
</reference>
<dbReference type="InterPro" id="IPR039465">
    <property type="entry name" value="IL-17_rcpt-like"/>
</dbReference>
<evidence type="ECO:0000256" key="3">
    <source>
        <dbReference type="ARBA" id="ARBA00022475"/>
    </source>
</evidence>
<name>A0A6J2W9G8_CHACN</name>
<dbReference type="OrthoDB" id="9894203at2759"/>
<dbReference type="Pfam" id="PF15037">
    <property type="entry name" value="IL17_R_N"/>
    <property type="match status" value="1"/>
</dbReference>
<organism evidence="16 17">
    <name type="scientific">Chanos chanos</name>
    <name type="common">Milkfish</name>
    <name type="synonym">Mugil chanos</name>
    <dbReference type="NCBI Taxonomy" id="29144"/>
    <lineage>
        <taxon>Eukaryota</taxon>
        <taxon>Metazoa</taxon>
        <taxon>Chordata</taxon>
        <taxon>Craniata</taxon>
        <taxon>Vertebrata</taxon>
        <taxon>Euteleostomi</taxon>
        <taxon>Actinopterygii</taxon>
        <taxon>Neopterygii</taxon>
        <taxon>Teleostei</taxon>
        <taxon>Ostariophysi</taxon>
        <taxon>Gonorynchiformes</taxon>
        <taxon>Chanidae</taxon>
        <taxon>Chanos</taxon>
    </lineage>
</organism>
<dbReference type="InterPro" id="IPR027841">
    <property type="entry name" value="IL-17_rcpt_C/E_N"/>
</dbReference>
<dbReference type="RefSeq" id="XP_030640908.1">
    <property type="nucleotide sequence ID" value="XM_030785048.1"/>
</dbReference>
<feature type="signal peptide" evidence="13">
    <location>
        <begin position="1"/>
        <end position="23"/>
    </location>
</feature>
<dbReference type="InParanoid" id="A0A6J2W9G8"/>
<evidence type="ECO:0000256" key="12">
    <source>
        <dbReference type="SAM" id="Phobius"/>
    </source>
</evidence>
<keyword evidence="5 13" id="KW-0732">Signal</keyword>
<feature type="domain" description="Interleukin-17 receptor C/E N-terminal" evidence="15">
    <location>
        <begin position="228"/>
        <end position="444"/>
    </location>
</feature>
<keyword evidence="9" id="KW-0325">Glycoprotein</keyword>
<feature type="compositionally biased region" description="Basic residues" evidence="11">
    <location>
        <begin position="799"/>
        <end position="813"/>
    </location>
</feature>
<proteinExistence type="predicted"/>
<comment type="subcellular location">
    <subcellularLocation>
        <location evidence="1">Cell membrane</location>
        <topology evidence="1">Single-pass membrane protein</topology>
    </subcellularLocation>
    <subcellularLocation>
        <location evidence="2">Membrane</location>
        <topology evidence="2">Single-pass type I membrane protein</topology>
    </subcellularLocation>
</comment>
<dbReference type="GO" id="GO:0030368">
    <property type="term" value="F:interleukin-17 receptor activity"/>
    <property type="evidence" value="ECO:0007669"/>
    <property type="project" value="InterPro"/>
</dbReference>
<keyword evidence="16" id="KW-1185">Reference proteome</keyword>
<keyword evidence="6 12" id="KW-1133">Transmembrane helix</keyword>
<feature type="region of interest" description="Disordered" evidence="11">
    <location>
        <begin position="602"/>
        <end position="647"/>
    </location>
</feature>
<sequence length="854" mass="96420">MCLVSVLAHVTLVLHLFGPSISCQKTARRPVLTASEYWSLTDLDRPNLSLSTLSLNNSNVCVRATIRMRPLAVEENRRIHIVFLEQASNTNSRVMIWRSRSKNNTLLWKERNQRKTKIKTNHSYWDSDKPGVKQTTLWKLEYDCFQTQPGYRIHVSVYQYGNTIAETFYTAENSKRADATVPEHKLYVDQQLRRVVVDVKGTNPVNVRLCYSAPTHEECKDLSPPVHWHINSTHSSMVNLTFPFLLPCLCVQLHYAESDARRIKKCPFEDMSFNDGSDVLASGSVRHYTSSSLLWQPVCHSAQLKPSASLCWNHHGNLMSCAVLPNTTLPENNLIYNMSAVDEHPQMCVKFSLNGAQRIECPFQSGLKSQYEIKIAPGSLGFQVYFTSKIPASFAAQLCVWESGECVAKGNVHIVETERGFTDTVLALPVAYLSSGLCVKVWRSYPPLYGQRIICPVDSNRRWGLIAGAAFVLVLTLTVLGLVTFSMLQRRISVWKHSGRRPVLLVCSSDDAAHVSAVCALASGLQGELCVGIRLAQWAQCGAQTSLAQLGPAPWFYGQYQAVQQGGGKVLIAWSSDARKAFHTWREREMVEVKKCKSEKGVGNELEGKGTTDEESESRREGWMDNQTRKKHDMNGQMKKYSNRPRERLQECKKEEMKEEHRKTCSSSITGPVFNAALSCLWMELQGAGRGQDIALIYFQGQSSSCHIPKDLRGVQRYCLPRDLPKLVQELTVTGSRVGAEETMDGWQCWPQLLSKMFSLRLSRQLAKRLSVWHPQTGGSPCQSGSPLMLKLLQEWKKDKNRKKTKKKKRKGRPSQDLSQRATCESKEKVKEKVKEKLGREAAEAESEKLMLQL</sequence>
<keyword evidence="10" id="KW-0395">Inflammatory response</keyword>
<dbReference type="InterPro" id="IPR013568">
    <property type="entry name" value="SEFIR_dom"/>
</dbReference>
<evidence type="ECO:0000256" key="8">
    <source>
        <dbReference type="ARBA" id="ARBA00023170"/>
    </source>
</evidence>
<dbReference type="GO" id="GO:0006954">
    <property type="term" value="P:inflammatory response"/>
    <property type="evidence" value="ECO:0007669"/>
    <property type="project" value="UniProtKB-KW"/>
</dbReference>
<evidence type="ECO:0000256" key="13">
    <source>
        <dbReference type="SAM" id="SignalP"/>
    </source>
</evidence>
<evidence type="ECO:0000313" key="17">
    <source>
        <dbReference type="RefSeq" id="XP_030640908.1"/>
    </source>
</evidence>
<feature type="compositionally biased region" description="Basic and acidic residues" evidence="11">
    <location>
        <begin position="602"/>
        <end position="623"/>
    </location>
</feature>
<protein>
    <submittedName>
        <fullName evidence="17">Uncharacterized protein LOC115821266 isoform X1</fullName>
    </submittedName>
</protein>
<evidence type="ECO:0000256" key="7">
    <source>
        <dbReference type="ARBA" id="ARBA00023136"/>
    </source>
</evidence>
<feature type="compositionally biased region" description="Basic and acidic residues" evidence="11">
    <location>
        <begin position="824"/>
        <end position="854"/>
    </location>
</feature>
<feature type="domain" description="SEFIR" evidence="14">
    <location>
        <begin position="501"/>
        <end position="594"/>
    </location>
</feature>
<dbReference type="Proteomes" id="UP000504632">
    <property type="component" value="Chromosome 9"/>
</dbReference>
<evidence type="ECO:0000256" key="10">
    <source>
        <dbReference type="ARBA" id="ARBA00023198"/>
    </source>
</evidence>
<dbReference type="Pfam" id="PF08357">
    <property type="entry name" value="SEFIR"/>
    <property type="match status" value="1"/>
</dbReference>
<evidence type="ECO:0000313" key="16">
    <source>
        <dbReference type="Proteomes" id="UP000504632"/>
    </source>
</evidence>
<dbReference type="PANTHER" id="PTHR15583:SF21">
    <property type="entry name" value="INTERLEUKIN-17 RECEPTOR E-LIKE"/>
    <property type="match status" value="1"/>
</dbReference>
<evidence type="ECO:0000256" key="1">
    <source>
        <dbReference type="ARBA" id="ARBA00004162"/>
    </source>
</evidence>
<gene>
    <name evidence="17" type="primary">LOC115821266</name>
</gene>
<dbReference type="Gene3D" id="3.40.50.11530">
    <property type="match status" value="1"/>
</dbReference>
<evidence type="ECO:0000259" key="15">
    <source>
        <dbReference type="Pfam" id="PF15037"/>
    </source>
</evidence>
<keyword evidence="4 12" id="KW-0812">Transmembrane</keyword>
<evidence type="ECO:0000256" key="4">
    <source>
        <dbReference type="ARBA" id="ARBA00022692"/>
    </source>
</evidence>
<evidence type="ECO:0000256" key="9">
    <source>
        <dbReference type="ARBA" id="ARBA00023180"/>
    </source>
</evidence>
<evidence type="ECO:0000256" key="5">
    <source>
        <dbReference type="ARBA" id="ARBA00022729"/>
    </source>
</evidence>
<keyword evidence="7 12" id="KW-0472">Membrane</keyword>